<feature type="transmembrane region" description="Helical" evidence="1">
    <location>
        <begin position="96"/>
        <end position="116"/>
    </location>
</feature>
<feature type="transmembrane region" description="Helical" evidence="1">
    <location>
        <begin position="21"/>
        <end position="43"/>
    </location>
</feature>
<name>A0A6J4P550_9ACTN</name>
<evidence type="ECO:0000256" key="1">
    <source>
        <dbReference type="SAM" id="Phobius"/>
    </source>
</evidence>
<keyword evidence="1" id="KW-0812">Transmembrane</keyword>
<proteinExistence type="predicted"/>
<protein>
    <submittedName>
        <fullName evidence="2">Uncharacterized protein</fullName>
    </submittedName>
</protein>
<organism evidence="2">
    <name type="scientific">uncultured Rubrobacteraceae bacterium</name>
    <dbReference type="NCBI Taxonomy" id="349277"/>
    <lineage>
        <taxon>Bacteria</taxon>
        <taxon>Bacillati</taxon>
        <taxon>Actinomycetota</taxon>
        <taxon>Rubrobacteria</taxon>
        <taxon>Rubrobacterales</taxon>
        <taxon>Rubrobacteraceae</taxon>
        <taxon>environmental samples</taxon>
    </lineage>
</organism>
<gene>
    <name evidence="2" type="ORF">AVDCRST_MAG55-999</name>
</gene>
<sequence length="151" mass="17160">MPDARPKRLNEIDDLRDMGRFPIPVYAGATSNILLTICLTYWLRGRSGGPLTLPAWAAGIICANLVPVVALRSRMDEDTSFPPIEEMGFFGDQHKFSSWVYAVASGNMLFWVVLSWSVFSRRRDRKTLAGMLLLAFLCTFFPAWVRLFRKP</sequence>
<dbReference type="EMBL" id="CADCUZ010000039">
    <property type="protein sequence ID" value="CAA9406094.1"/>
    <property type="molecule type" value="Genomic_DNA"/>
</dbReference>
<feature type="transmembrane region" description="Helical" evidence="1">
    <location>
        <begin position="55"/>
        <end position="75"/>
    </location>
</feature>
<evidence type="ECO:0000313" key="2">
    <source>
        <dbReference type="EMBL" id="CAA9406094.1"/>
    </source>
</evidence>
<feature type="transmembrane region" description="Helical" evidence="1">
    <location>
        <begin position="128"/>
        <end position="148"/>
    </location>
</feature>
<dbReference type="AlphaFoldDB" id="A0A6J4P550"/>
<keyword evidence="1" id="KW-0472">Membrane</keyword>
<reference evidence="2" key="1">
    <citation type="submission" date="2020-02" db="EMBL/GenBank/DDBJ databases">
        <authorList>
            <person name="Meier V. D."/>
        </authorList>
    </citation>
    <scope>NUCLEOTIDE SEQUENCE</scope>
    <source>
        <strain evidence="2">AVDCRST_MAG55</strain>
    </source>
</reference>
<accession>A0A6J4P550</accession>
<keyword evidence="1" id="KW-1133">Transmembrane helix</keyword>